<protein>
    <submittedName>
        <fullName evidence="1">Uncharacterized protein</fullName>
    </submittedName>
</protein>
<accession>A0ABR6VRX9</accession>
<organism evidence="1 2">
    <name type="scientific">Rufibacter sediminis</name>
    <dbReference type="NCBI Taxonomy" id="2762756"/>
    <lineage>
        <taxon>Bacteria</taxon>
        <taxon>Pseudomonadati</taxon>
        <taxon>Bacteroidota</taxon>
        <taxon>Cytophagia</taxon>
        <taxon>Cytophagales</taxon>
        <taxon>Hymenobacteraceae</taxon>
        <taxon>Rufibacter</taxon>
    </lineage>
</organism>
<sequence length="53" mass="5958">MPDQEKRAETAGKVNLQNPTDMAVFEGEQKVSAGEQVATKQFAVFNLFLRKCR</sequence>
<keyword evidence="2" id="KW-1185">Reference proteome</keyword>
<evidence type="ECO:0000313" key="2">
    <source>
        <dbReference type="Proteomes" id="UP000659698"/>
    </source>
</evidence>
<dbReference type="EMBL" id="JACOAF010000020">
    <property type="protein sequence ID" value="MBC3539618.1"/>
    <property type="molecule type" value="Genomic_DNA"/>
</dbReference>
<name>A0ABR6VRX9_9BACT</name>
<reference evidence="1 2" key="1">
    <citation type="journal article" date="2019" name="Int. J. Syst. Evol. Microbiol.">
        <title>Rufibacter sediminis sp. nov., isolated from freshwater lake sediment.</title>
        <authorList>
            <person name="Qu J.H."/>
            <person name="Zhang L.J."/>
            <person name="Fu Y.H."/>
            <person name="Li H.F."/>
        </authorList>
    </citation>
    <scope>NUCLEOTIDE SEQUENCE [LARGE SCALE GENOMIC DNA]</scope>
    <source>
        <strain evidence="1 2">H-1</strain>
    </source>
</reference>
<evidence type="ECO:0000313" key="1">
    <source>
        <dbReference type="EMBL" id="MBC3539618.1"/>
    </source>
</evidence>
<dbReference type="RefSeq" id="WP_186635616.1">
    <property type="nucleotide sequence ID" value="NZ_JACOAF010000020.1"/>
</dbReference>
<dbReference type="Proteomes" id="UP000659698">
    <property type="component" value="Unassembled WGS sequence"/>
</dbReference>
<proteinExistence type="predicted"/>
<comment type="caution">
    <text evidence="1">The sequence shown here is derived from an EMBL/GenBank/DDBJ whole genome shotgun (WGS) entry which is preliminary data.</text>
</comment>
<gene>
    <name evidence="1" type="ORF">H7U12_07975</name>
</gene>